<evidence type="ECO:0000313" key="2">
    <source>
        <dbReference type="Proteomes" id="UP001358586"/>
    </source>
</evidence>
<keyword evidence="2" id="KW-1185">Reference proteome</keyword>
<dbReference type="PANTHER" id="PTHR33116:SF86">
    <property type="entry name" value="REVERSE TRANSCRIPTASE DOMAIN-CONTAINING PROTEIN"/>
    <property type="match status" value="1"/>
</dbReference>
<comment type="caution">
    <text evidence="1">The sequence shown here is derived from an EMBL/GenBank/DDBJ whole genome shotgun (WGS) entry which is preliminary data.</text>
</comment>
<reference evidence="1 2" key="1">
    <citation type="submission" date="2023-03" db="EMBL/GenBank/DDBJ databases">
        <title>WGS of Gossypium arboreum.</title>
        <authorList>
            <person name="Yu D."/>
        </authorList>
    </citation>
    <scope>NUCLEOTIDE SEQUENCE [LARGE SCALE GENOMIC DNA]</scope>
    <source>
        <tissue evidence="1">Leaf</tissue>
    </source>
</reference>
<name>A0ABR0P388_GOSAR</name>
<dbReference type="PANTHER" id="PTHR33116">
    <property type="entry name" value="REVERSE TRANSCRIPTASE ZINC-BINDING DOMAIN-CONTAINING PROTEIN-RELATED-RELATED"/>
    <property type="match status" value="1"/>
</dbReference>
<gene>
    <name evidence="1" type="ORF">PVK06_028526</name>
</gene>
<dbReference type="Proteomes" id="UP001358586">
    <property type="component" value="Chromosome 8"/>
</dbReference>
<accession>A0ABR0P388</accession>
<protein>
    <recommendedName>
        <fullName evidence="3">Reverse transcriptase</fullName>
    </recommendedName>
</protein>
<organism evidence="1 2">
    <name type="scientific">Gossypium arboreum</name>
    <name type="common">Tree cotton</name>
    <name type="synonym">Gossypium nanking</name>
    <dbReference type="NCBI Taxonomy" id="29729"/>
    <lineage>
        <taxon>Eukaryota</taxon>
        <taxon>Viridiplantae</taxon>
        <taxon>Streptophyta</taxon>
        <taxon>Embryophyta</taxon>
        <taxon>Tracheophyta</taxon>
        <taxon>Spermatophyta</taxon>
        <taxon>Magnoliopsida</taxon>
        <taxon>eudicotyledons</taxon>
        <taxon>Gunneridae</taxon>
        <taxon>Pentapetalae</taxon>
        <taxon>rosids</taxon>
        <taxon>malvids</taxon>
        <taxon>Malvales</taxon>
        <taxon>Malvaceae</taxon>
        <taxon>Malvoideae</taxon>
        <taxon>Gossypium</taxon>
    </lineage>
</organism>
<proteinExistence type="predicted"/>
<dbReference type="EMBL" id="JARKNE010000008">
    <property type="protein sequence ID" value="KAK5813080.1"/>
    <property type="molecule type" value="Genomic_DNA"/>
</dbReference>
<evidence type="ECO:0008006" key="3">
    <source>
        <dbReference type="Google" id="ProtNLM"/>
    </source>
</evidence>
<sequence length="97" mass="11017">MYQRVTLGGLLKMKVVDKLDGYIGLPILVGKNKSSVFQDILNRTAYKINSWSKRLLSYGIKEIFVKSIIQAIPTYAFSIFLAPKEVTDKIQSMMSRV</sequence>
<evidence type="ECO:0000313" key="1">
    <source>
        <dbReference type="EMBL" id="KAK5813080.1"/>
    </source>
</evidence>